<dbReference type="Gene3D" id="3.10.105.10">
    <property type="entry name" value="Dipeptide-binding Protein, Domain 3"/>
    <property type="match status" value="1"/>
</dbReference>
<keyword evidence="4" id="KW-1185">Reference proteome</keyword>
<gene>
    <name evidence="3" type="ORF">CUR86_07245</name>
</gene>
<dbReference type="RefSeq" id="WP_110716897.1">
    <property type="nucleotide sequence ID" value="NZ_PZJW01000007.1"/>
</dbReference>
<feature type="chain" id="PRO_5046430228" evidence="1">
    <location>
        <begin position="18"/>
        <end position="525"/>
    </location>
</feature>
<dbReference type="Gene3D" id="3.90.76.10">
    <property type="entry name" value="Dipeptide-binding Protein, Domain 1"/>
    <property type="match status" value="1"/>
</dbReference>
<dbReference type="Gene3D" id="3.40.190.10">
    <property type="entry name" value="Periplasmic binding protein-like II"/>
    <property type="match status" value="1"/>
</dbReference>
<evidence type="ECO:0000313" key="3">
    <source>
        <dbReference type="EMBL" id="MDH4572275.1"/>
    </source>
</evidence>
<reference evidence="3" key="1">
    <citation type="journal article" date="2015" name="Antonie Van Leeuwenhoek">
        <title>Comparative 16S rRNA signatures and multilocus sequence analysis for the genus Salinicola and description of Salinicola acroporae sp. nov., isolated from coral Acropora digitifera.</title>
        <authorList>
            <person name="Lepcha R.T."/>
            <person name="Poddar A."/>
            <person name="Schumann P."/>
            <person name="Das S.K."/>
        </authorList>
    </citation>
    <scope>NUCLEOTIDE SEQUENCE</scope>
    <source>
        <strain evidence="3">S4-41</strain>
    </source>
</reference>
<dbReference type="InterPro" id="IPR039424">
    <property type="entry name" value="SBP_5"/>
</dbReference>
<feature type="signal peptide" evidence="1">
    <location>
        <begin position="1"/>
        <end position="17"/>
    </location>
</feature>
<evidence type="ECO:0000313" key="4">
    <source>
        <dbReference type="Proteomes" id="UP001162135"/>
    </source>
</evidence>
<dbReference type="Proteomes" id="UP001162135">
    <property type="component" value="Unassembled WGS sequence"/>
</dbReference>
<dbReference type="PIRSF" id="PIRSF002741">
    <property type="entry name" value="MppA"/>
    <property type="match status" value="1"/>
</dbReference>
<dbReference type="SUPFAM" id="SSF53850">
    <property type="entry name" value="Periplasmic binding protein-like II"/>
    <property type="match status" value="1"/>
</dbReference>
<dbReference type="EMBL" id="PGFS01000001">
    <property type="protein sequence ID" value="MDH4572275.1"/>
    <property type="molecule type" value="Genomic_DNA"/>
</dbReference>
<dbReference type="PROSITE" id="PS51318">
    <property type="entry name" value="TAT"/>
    <property type="match status" value="1"/>
</dbReference>
<dbReference type="PANTHER" id="PTHR30290">
    <property type="entry name" value="PERIPLASMIC BINDING COMPONENT OF ABC TRANSPORTER"/>
    <property type="match status" value="1"/>
</dbReference>
<proteinExistence type="predicted"/>
<dbReference type="Pfam" id="PF00496">
    <property type="entry name" value="SBP_bac_5"/>
    <property type="match status" value="1"/>
</dbReference>
<organism evidence="3 4">
    <name type="scientific">Salinicola acroporae</name>
    <dbReference type="NCBI Taxonomy" id="1541440"/>
    <lineage>
        <taxon>Bacteria</taxon>
        <taxon>Pseudomonadati</taxon>
        <taxon>Pseudomonadota</taxon>
        <taxon>Gammaproteobacteria</taxon>
        <taxon>Oceanospirillales</taxon>
        <taxon>Halomonadaceae</taxon>
        <taxon>Salinicola</taxon>
    </lineage>
</organism>
<comment type="caution">
    <text evidence="3">The sequence shown here is derived from an EMBL/GenBank/DDBJ whole genome shotgun (WGS) entry which is preliminary data.</text>
</comment>
<reference evidence="3" key="2">
    <citation type="submission" date="2017-11" db="EMBL/GenBank/DDBJ databases">
        <authorList>
            <person name="Das S.K."/>
        </authorList>
    </citation>
    <scope>NUCLEOTIDE SEQUENCE</scope>
    <source>
        <strain evidence="3">S4-41</strain>
    </source>
</reference>
<evidence type="ECO:0000259" key="2">
    <source>
        <dbReference type="Pfam" id="PF00496"/>
    </source>
</evidence>
<evidence type="ECO:0000256" key="1">
    <source>
        <dbReference type="SAM" id="SignalP"/>
    </source>
</evidence>
<protein>
    <submittedName>
        <fullName evidence="3">ABC transporter substrate-binding protein</fullName>
    </submittedName>
</protein>
<sequence>MTLSLTRRRFLAGTAMAAGATLFPSVTRFGRALAQGDVGEVNATLRVSVDQAAAVLNPLRARVNPEYLLAELLYSGLTRLDAEMLPQPDLAREWQANDELTEWTFTLRDGVTFHDGSPCTAADVAATFGAILDPDVASPAQHNVGPIREVLAQDDVTVLIRLESPYADLPTALAYPDAKIVPKTVIEQDLERLAREAIGTGPFRLVSFEPESRIVVERNPDYYAPDRPKLARVEVLVYPDTTAEGSALIAGDTDLMLALAATEYDRLDDAEDVETLRTPSGQFLNVNMDCSKPPFNDVRVRQALALTVDREAMVAFTANGFGTPGNDTPINAAYPFFAEQEARKPDLARAKALLEEAGYADGLELTLVASDSPPTRTPLAVALREMAAPAGFRIEVQTLAHSTYLDQVWKKVQFYVGFYNMQPTVDAVFSLLYTSNAPWNETRWNNAEFDRIVAEASQTADEARRGELYSRAQRLMHEEVPSVIPVFFDLLAARRERVTGFELNPRGAIQRLDYVGIANGSNDAG</sequence>
<dbReference type="InterPro" id="IPR030678">
    <property type="entry name" value="Peptide/Ni-bd"/>
</dbReference>
<feature type="domain" description="Solute-binding protein family 5" evidence="2">
    <location>
        <begin position="86"/>
        <end position="435"/>
    </location>
</feature>
<dbReference type="InterPro" id="IPR000914">
    <property type="entry name" value="SBP_5_dom"/>
</dbReference>
<keyword evidence="1" id="KW-0732">Signal</keyword>
<dbReference type="CDD" id="cd08503">
    <property type="entry name" value="PBP2_NikA_DppA_OppA_like_17"/>
    <property type="match status" value="1"/>
</dbReference>
<accession>A0ABT6I3M7</accession>
<name>A0ABT6I3M7_9GAMM</name>
<dbReference type="InterPro" id="IPR006311">
    <property type="entry name" value="TAT_signal"/>
</dbReference>